<reference evidence="12 13" key="1">
    <citation type="submission" date="2024-06" db="EMBL/GenBank/DDBJ databases">
        <title>Genomic Encyclopedia of Type Strains, Phase IV (KMG-IV): sequencing the most valuable type-strain genomes for metagenomic binning, comparative biology and taxonomic classification.</title>
        <authorList>
            <person name="Goeker M."/>
        </authorList>
    </citation>
    <scope>NUCLEOTIDE SEQUENCE [LARGE SCALE GENOMIC DNA]</scope>
    <source>
        <strain evidence="12 13">DSM 29846</strain>
    </source>
</reference>
<accession>A0ABV2HXK1</accession>
<feature type="binding site" evidence="10">
    <location>
        <position position="68"/>
    </location>
    <ligand>
        <name>a divalent metal cation</name>
        <dbReference type="ChEBI" id="CHEBI:60240"/>
    </ligand>
</feature>
<dbReference type="EMBL" id="JBEPLM010000009">
    <property type="protein sequence ID" value="MET3595259.1"/>
    <property type="molecule type" value="Genomic_DNA"/>
</dbReference>
<dbReference type="InterPro" id="IPR011060">
    <property type="entry name" value="RibuloseP-bd_barrel"/>
</dbReference>
<evidence type="ECO:0000313" key="13">
    <source>
        <dbReference type="Proteomes" id="UP001549036"/>
    </source>
</evidence>
<dbReference type="PROSITE" id="PS01086">
    <property type="entry name" value="RIBUL_P_3_EPIMER_2"/>
    <property type="match status" value="1"/>
</dbReference>
<evidence type="ECO:0000256" key="8">
    <source>
        <dbReference type="ARBA" id="ARBA00022723"/>
    </source>
</evidence>
<evidence type="ECO:0000256" key="5">
    <source>
        <dbReference type="ARBA" id="ARBA00001954"/>
    </source>
</evidence>
<dbReference type="PANTHER" id="PTHR11749">
    <property type="entry name" value="RIBULOSE-5-PHOSPHATE-3-EPIMERASE"/>
    <property type="match status" value="1"/>
</dbReference>
<keyword evidence="13" id="KW-1185">Reference proteome</keyword>
<feature type="active site" description="Proton acceptor" evidence="10">
    <location>
        <position position="37"/>
    </location>
</feature>
<name>A0ABV2HXK1_9HYPH</name>
<dbReference type="NCBIfam" id="TIGR01163">
    <property type="entry name" value="rpe"/>
    <property type="match status" value="1"/>
</dbReference>
<feature type="binding site" evidence="10">
    <location>
        <position position="175"/>
    </location>
    <ligand>
        <name>a divalent metal cation</name>
        <dbReference type="ChEBI" id="CHEBI:60240"/>
    </ligand>
</feature>
<comment type="cofactor">
    <cofactor evidence="4">
        <name>Zn(2+)</name>
        <dbReference type="ChEBI" id="CHEBI:29105"/>
    </cofactor>
</comment>
<comment type="pathway">
    <text evidence="10">Carbohydrate degradation.</text>
</comment>
<dbReference type="NCBIfam" id="NF004076">
    <property type="entry name" value="PRK05581.1-4"/>
    <property type="match status" value="1"/>
</dbReference>
<dbReference type="PROSITE" id="PS01085">
    <property type="entry name" value="RIBUL_P_3_EPIMER_1"/>
    <property type="match status" value="1"/>
</dbReference>
<evidence type="ECO:0000256" key="10">
    <source>
        <dbReference type="HAMAP-Rule" id="MF_02227"/>
    </source>
</evidence>
<sequence>MTGKTIIAPSVLSCDFSRLGEEVEAVSAAGADWIHLDVMDGHFVPNITFGPPVIKTIRDRTDKVFDCHLMIAPADPYLAAFADAGCDIITVHAEAGPHLDRSLQAIRSLGKKAGVSLNPSTPENIIEYVLDRLDLVLLMTVNPGFGGQAFIPAVIDKVRRVKALIGQRPIDIEIDGGVTPETAPLVTAAGANVLVAGSAVFKGGTADAYRTNIAAIRHAADRVAAREPA</sequence>
<feature type="binding site" evidence="10">
    <location>
        <begin position="144"/>
        <end position="147"/>
    </location>
    <ligand>
        <name>substrate</name>
    </ligand>
</feature>
<dbReference type="EC" id="5.1.3.1" evidence="7 10"/>
<evidence type="ECO:0000256" key="6">
    <source>
        <dbReference type="ARBA" id="ARBA00009541"/>
    </source>
</evidence>
<dbReference type="Pfam" id="PF00834">
    <property type="entry name" value="Ribul_P_3_epim"/>
    <property type="match status" value="1"/>
</dbReference>
<protein>
    <recommendedName>
        <fullName evidence="7 10">Ribulose-phosphate 3-epimerase</fullName>
        <ecNumber evidence="7 10">5.1.3.1</ecNumber>
    </recommendedName>
</protein>
<evidence type="ECO:0000256" key="2">
    <source>
        <dbReference type="ARBA" id="ARBA00001936"/>
    </source>
</evidence>
<keyword evidence="9 10" id="KW-0413">Isomerase</keyword>
<dbReference type="HAMAP" id="MF_02227">
    <property type="entry name" value="RPE"/>
    <property type="match status" value="1"/>
</dbReference>
<comment type="cofactor">
    <cofactor evidence="5">
        <name>Fe(2+)</name>
        <dbReference type="ChEBI" id="CHEBI:29033"/>
    </cofactor>
</comment>
<dbReference type="InterPro" id="IPR013785">
    <property type="entry name" value="Aldolase_TIM"/>
</dbReference>
<keyword evidence="8 10" id="KW-0479">Metal-binding</keyword>
<evidence type="ECO:0000256" key="9">
    <source>
        <dbReference type="ARBA" id="ARBA00023235"/>
    </source>
</evidence>
<dbReference type="Proteomes" id="UP001549036">
    <property type="component" value="Unassembled WGS sequence"/>
</dbReference>
<gene>
    <name evidence="10" type="primary">rpe</name>
    <name evidence="12" type="ORF">ABID26_004671</name>
</gene>
<feature type="binding site" evidence="10">
    <location>
        <position position="37"/>
    </location>
    <ligand>
        <name>a divalent metal cation</name>
        <dbReference type="ChEBI" id="CHEBI:60240"/>
    </ligand>
</feature>
<comment type="cofactor">
    <cofactor evidence="10">
        <name>a divalent metal cation</name>
        <dbReference type="ChEBI" id="CHEBI:60240"/>
    </cofactor>
    <text evidence="10">Binds 1 divalent metal cation per subunit.</text>
</comment>
<comment type="catalytic activity">
    <reaction evidence="1 10 11">
        <text>D-ribulose 5-phosphate = D-xylulose 5-phosphate</text>
        <dbReference type="Rhea" id="RHEA:13677"/>
        <dbReference type="ChEBI" id="CHEBI:57737"/>
        <dbReference type="ChEBI" id="CHEBI:58121"/>
        <dbReference type="EC" id="5.1.3.1"/>
    </reaction>
</comment>
<organism evidence="12 13">
    <name type="scientific">Mesorhizobium shonense</name>
    <dbReference type="NCBI Taxonomy" id="1209948"/>
    <lineage>
        <taxon>Bacteria</taxon>
        <taxon>Pseudomonadati</taxon>
        <taxon>Pseudomonadota</taxon>
        <taxon>Alphaproteobacteria</taxon>
        <taxon>Hyphomicrobiales</taxon>
        <taxon>Phyllobacteriaceae</taxon>
        <taxon>Mesorhizobium</taxon>
    </lineage>
</organism>
<evidence type="ECO:0000313" key="12">
    <source>
        <dbReference type="EMBL" id="MET3595259.1"/>
    </source>
</evidence>
<comment type="cofactor">
    <cofactor evidence="3">
        <name>Co(2+)</name>
        <dbReference type="ChEBI" id="CHEBI:48828"/>
    </cofactor>
</comment>
<feature type="binding site" evidence="10">
    <location>
        <begin position="197"/>
        <end position="198"/>
    </location>
    <ligand>
        <name>substrate</name>
    </ligand>
</feature>
<dbReference type="CDD" id="cd00429">
    <property type="entry name" value="RPE"/>
    <property type="match status" value="1"/>
</dbReference>
<dbReference type="InterPro" id="IPR026019">
    <property type="entry name" value="Ribul_P_3_epim"/>
</dbReference>
<comment type="similarity">
    <text evidence="6 10 11">Belongs to the ribulose-phosphate 3-epimerase family.</text>
</comment>
<dbReference type="Gene3D" id="3.20.20.70">
    <property type="entry name" value="Aldolase class I"/>
    <property type="match status" value="1"/>
</dbReference>
<feature type="binding site" evidence="10">
    <location>
        <position position="35"/>
    </location>
    <ligand>
        <name>a divalent metal cation</name>
        <dbReference type="ChEBI" id="CHEBI:60240"/>
    </ligand>
</feature>
<dbReference type="GO" id="GO:0004750">
    <property type="term" value="F:D-ribulose-phosphate 3-epimerase activity"/>
    <property type="evidence" value="ECO:0007669"/>
    <property type="project" value="UniProtKB-EC"/>
</dbReference>
<feature type="binding site" evidence="10">
    <location>
        <begin position="175"/>
        <end position="177"/>
    </location>
    <ligand>
        <name>substrate</name>
    </ligand>
</feature>
<evidence type="ECO:0000256" key="7">
    <source>
        <dbReference type="ARBA" id="ARBA00013188"/>
    </source>
</evidence>
<dbReference type="PIRSF" id="PIRSF001461">
    <property type="entry name" value="RPE"/>
    <property type="match status" value="1"/>
</dbReference>
<evidence type="ECO:0000256" key="3">
    <source>
        <dbReference type="ARBA" id="ARBA00001941"/>
    </source>
</evidence>
<comment type="caution">
    <text evidence="12">The sequence shown here is derived from an EMBL/GenBank/DDBJ whole genome shotgun (WGS) entry which is preliminary data.</text>
</comment>
<feature type="binding site" evidence="10">
    <location>
        <position position="10"/>
    </location>
    <ligand>
        <name>substrate</name>
    </ligand>
</feature>
<comment type="function">
    <text evidence="10">Catalyzes the reversible epimerization of D-ribulose 5-phosphate to D-xylulose 5-phosphate.</text>
</comment>
<dbReference type="SUPFAM" id="SSF51366">
    <property type="entry name" value="Ribulose-phoshate binding barrel"/>
    <property type="match status" value="1"/>
</dbReference>
<proteinExistence type="inferred from homology"/>
<feature type="binding site" evidence="10">
    <location>
        <position position="68"/>
    </location>
    <ligand>
        <name>substrate</name>
    </ligand>
</feature>
<dbReference type="RefSeq" id="WP_354416660.1">
    <property type="nucleotide sequence ID" value="NZ_JBEPLM010000009.1"/>
</dbReference>
<evidence type="ECO:0000256" key="4">
    <source>
        <dbReference type="ARBA" id="ARBA00001947"/>
    </source>
</evidence>
<keyword evidence="10 11" id="KW-0119">Carbohydrate metabolism</keyword>
<feature type="active site" description="Proton donor" evidence="10">
    <location>
        <position position="175"/>
    </location>
</feature>
<evidence type="ECO:0000256" key="1">
    <source>
        <dbReference type="ARBA" id="ARBA00001782"/>
    </source>
</evidence>
<comment type="cofactor">
    <cofactor evidence="2">
        <name>Mn(2+)</name>
        <dbReference type="ChEBI" id="CHEBI:29035"/>
    </cofactor>
</comment>
<evidence type="ECO:0000256" key="11">
    <source>
        <dbReference type="PIRNR" id="PIRNR001461"/>
    </source>
</evidence>
<dbReference type="InterPro" id="IPR000056">
    <property type="entry name" value="Ribul_P_3_epim-like"/>
</dbReference>